<dbReference type="EMBL" id="LGRX02016000">
    <property type="protein sequence ID" value="KAK3262709.1"/>
    <property type="molecule type" value="Genomic_DNA"/>
</dbReference>
<dbReference type="InterPro" id="IPR052832">
    <property type="entry name" value="Starch-Glucan_Phosphatase"/>
</dbReference>
<feature type="domain" description="Tyrosine specific protein phosphatases" evidence="5">
    <location>
        <begin position="80"/>
        <end position="137"/>
    </location>
</feature>
<dbReference type="InterPro" id="IPR000340">
    <property type="entry name" value="Dual-sp_phosphatase_cat-dom"/>
</dbReference>
<proteinExistence type="predicted"/>
<gene>
    <name evidence="6" type="ORF">CYMTET_28448</name>
</gene>
<organism evidence="6 7">
    <name type="scientific">Cymbomonas tetramitiformis</name>
    <dbReference type="NCBI Taxonomy" id="36881"/>
    <lineage>
        <taxon>Eukaryota</taxon>
        <taxon>Viridiplantae</taxon>
        <taxon>Chlorophyta</taxon>
        <taxon>Pyramimonadophyceae</taxon>
        <taxon>Pyramimonadales</taxon>
        <taxon>Pyramimonadaceae</taxon>
        <taxon>Cymbomonas</taxon>
    </lineage>
</organism>
<name>A0AAE0FMW4_9CHLO</name>
<dbReference type="CDD" id="cd14526">
    <property type="entry name" value="DSP_laforin-like"/>
    <property type="match status" value="1"/>
</dbReference>
<dbReference type="GO" id="GO:2001070">
    <property type="term" value="F:starch binding"/>
    <property type="evidence" value="ECO:0007669"/>
    <property type="project" value="TreeGrafter"/>
</dbReference>
<keyword evidence="1" id="KW-0378">Hydrolase</keyword>
<dbReference type="PROSITE" id="PS50056">
    <property type="entry name" value="TYR_PHOSPHATASE_2"/>
    <property type="match status" value="1"/>
</dbReference>
<dbReference type="Pfam" id="PF00782">
    <property type="entry name" value="DSPc"/>
    <property type="match status" value="1"/>
</dbReference>
<keyword evidence="3" id="KW-0119">Carbohydrate metabolism</keyword>
<comment type="caution">
    <text evidence="6">The sequence shown here is derived from an EMBL/GenBank/DDBJ whole genome shotgun (WGS) entry which is preliminary data.</text>
</comment>
<keyword evidence="2" id="KW-0904">Protein phosphatase</keyword>
<accession>A0AAE0FMW4</accession>
<dbReference type="PANTHER" id="PTHR46642">
    <property type="entry name" value="DUAL SPECIFICITY PHOSPHATASE, SUBGROUP, CATALYTIC DOMAIN"/>
    <property type="match status" value="1"/>
</dbReference>
<keyword evidence="7" id="KW-1185">Reference proteome</keyword>
<dbReference type="SUPFAM" id="SSF52799">
    <property type="entry name" value="(Phosphotyrosine protein) phosphatases II"/>
    <property type="match status" value="1"/>
</dbReference>
<dbReference type="SMART" id="SM00195">
    <property type="entry name" value="DSPc"/>
    <property type="match status" value="1"/>
</dbReference>
<dbReference type="PROSITE" id="PS50054">
    <property type="entry name" value="TYR_PHOSPHATASE_DUAL"/>
    <property type="match status" value="1"/>
</dbReference>
<reference evidence="6 7" key="1">
    <citation type="journal article" date="2015" name="Genome Biol. Evol.">
        <title>Comparative Genomics of a Bacterivorous Green Alga Reveals Evolutionary Causalities and Consequences of Phago-Mixotrophic Mode of Nutrition.</title>
        <authorList>
            <person name="Burns J.A."/>
            <person name="Paasch A."/>
            <person name="Narechania A."/>
            <person name="Kim E."/>
        </authorList>
    </citation>
    <scope>NUCLEOTIDE SEQUENCE [LARGE SCALE GENOMIC DNA]</scope>
    <source>
        <strain evidence="6 7">PLY_AMNH</strain>
    </source>
</reference>
<sequence>MNYTYILPELVVGSVPQTTEDINHLSEKVGITAILNLQHQCDWEKFGIDFGALQHRCHERGDIKIVRCPIEDFSSASLCKHLPKAVYALQSLLEEGHKVYIHCTAGLGRAPAVAIGHLHWRYSMTLEDSYRHVTSRRNCHPKAAAIRQATLALSMGNEGAVNFSWTGNARKVQVTGNFLAWQLPGQ</sequence>
<dbReference type="GO" id="GO:0004721">
    <property type="term" value="F:phosphoprotein phosphatase activity"/>
    <property type="evidence" value="ECO:0007669"/>
    <property type="project" value="UniProtKB-KW"/>
</dbReference>
<dbReference type="AlphaFoldDB" id="A0AAE0FMW4"/>
<evidence type="ECO:0000256" key="2">
    <source>
        <dbReference type="ARBA" id="ARBA00022912"/>
    </source>
</evidence>
<dbReference type="Gene3D" id="3.90.190.10">
    <property type="entry name" value="Protein tyrosine phosphatase superfamily"/>
    <property type="match status" value="1"/>
</dbReference>
<protein>
    <recommendedName>
        <fullName evidence="8">Tyrosine specific protein phosphatases domain-containing protein</fullName>
    </recommendedName>
</protein>
<evidence type="ECO:0000259" key="4">
    <source>
        <dbReference type="PROSITE" id="PS50054"/>
    </source>
</evidence>
<dbReference type="PANTHER" id="PTHR46642:SF3">
    <property type="entry name" value="PHOSPHOGLUCAN PHOSPHATASE DSP4, CHLOROPLASTIC"/>
    <property type="match status" value="1"/>
</dbReference>
<dbReference type="GO" id="GO:0009507">
    <property type="term" value="C:chloroplast"/>
    <property type="evidence" value="ECO:0007669"/>
    <property type="project" value="TreeGrafter"/>
</dbReference>
<dbReference type="InterPro" id="IPR029021">
    <property type="entry name" value="Prot-tyrosine_phosphatase-like"/>
</dbReference>
<feature type="domain" description="Tyrosine-protein phosphatase" evidence="4">
    <location>
        <begin position="2"/>
        <end position="158"/>
    </location>
</feature>
<evidence type="ECO:0000313" key="6">
    <source>
        <dbReference type="EMBL" id="KAK3262709.1"/>
    </source>
</evidence>
<evidence type="ECO:0008006" key="8">
    <source>
        <dbReference type="Google" id="ProtNLM"/>
    </source>
</evidence>
<evidence type="ECO:0000313" key="7">
    <source>
        <dbReference type="Proteomes" id="UP001190700"/>
    </source>
</evidence>
<evidence type="ECO:0000259" key="5">
    <source>
        <dbReference type="PROSITE" id="PS50056"/>
    </source>
</evidence>
<dbReference type="InterPro" id="IPR020422">
    <property type="entry name" value="TYR_PHOSPHATASE_DUAL_dom"/>
</dbReference>
<dbReference type="GO" id="GO:0019203">
    <property type="term" value="F:carbohydrate phosphatase activity"/>
    <property type="evidence" value="ECO:0007669"/>
    <property type="project" value="InterPro"/>
</dbReference>
<dbReference type="Proteomes" id="UP001190700">
    <property type="component" value="Unassembled WGS sequence"/>
</dbReference>
<evidence type="ECO:0000256" key="3">
    <source>
        <dbReference type="ARBA" id="ARBA00023277"/>
    </source>
</evidence>
<dbReference type="InterPro" id="IPR045204">
    <property type="entry name" value="DSP_laforin-like"/>
</dbReference>
<dbReference type="GO" id="GO:0005983">
    <property type="term" value="P:starch catabolic process"/>
    <property type="evidence" value="ECO:0007669"/>
    <property type="project" value="TreeGrafter"/>
</dbReference>
<dbReference type="InterPro" id="IPR000387">
    <property type="entry name" value="Tyr_Pase_dom"/>
</dbReference>
<evidence type="ECO:0000256" key="1">
    <source>
        <dbReference type="ARBA" id="ARBA00022801"/>
    </source>
</evidence>